<organism evidence="1">
    <name type="scientific">Graphocephala atropunctata</name>
    <dbReference type="NCBI Taxonomy" id="36148"/>
    <lineage>
        <taxon>Eukaryota</taxon>
        <taxon>Metazoa</taxon>
        <taxon>Ecdysozoa</taxon>
        <taxon>Arthropoda</taxon>
        <taxon>Hexapoda</taxon>
        <taxon>Insecta</taxon>
        <taxon>Pterygota</taxon>
        <taxon>Neoptera</taxon>
        <taxon>Paraneoptera</taxon>
        <taxon>Hemiptera</taxon>
        <taxon>Auchenorrhyncha</taxon>
        <taxon>Membracoidea</taxon>
        <taxon>Cicadellidae</taxon>
        <taxon>Cicadellinae</taxon>
        <taxon>Cicadellini</taxon>
        <taxon>Graphocephala</taxon>
    </lineage>
</organism>
<reference evidence="1" key="1">
    <citation type="submission" date="2015-11" db="EMBL/GenBank/DDBJ databases">
        <title>De novo transcriptome assembly of four potential Pierce s Disease insect vectors from Arizona vineyards.</title>
        <authorList>
            <person name="Tassone E.E."/>
        </authorList>
    </citation>
    <scope>NUCLEOTIDE SEQUENCE</scope>
</reference>
<sequence>VARLKNLLRSDILRLYNTLKDGSYQETFNSILDWKIIVNPNKILQWMLLSRKQLPEETFENCYAALRKLIKPCGLQDQEEKIMIALVALGVNSREIQQKLLQGDASLEKVINFCKSVELANKNLKLLHRENETKRFIDAVN</sequence>
<evidence type="ECO:0000313" key="1">
    <source>
        <dbReference type="EMBL" id="JAT35752.1"/>
    </source>
</evidence>
<gene>
    <name evidence="1" type="ORF">g.55207</name>
</gene>
<accession>A0A1B6MIN2</accession>
<proteinExistence type="predicted"/>
<dbReference type="EMBL" id="GEBQ01004225">
    <property type="protein sequence ID" value="JAT35752.1"/>
    <property type="molecule type" value="Transcribed_RNA"/>
</dbReference>
<dbReference type="AlphaFoldDB" id="A0A1B6MIN2"/>
<name>A0A1B6MIN2_9HEMI</name>
<protein>
    <submittedName>
        <fullName evidence="1">Uncharacterized protein</fullName>
    </submittedName>
</protein>
<feature type="non-terminal residue" evidence="1">
    <location>
        <position position="1"/>
    </location>
</feature>